<protein>
    <submittedName>
        <fullName evidence="1">Replication-relaxation family protein</fullName>
    </submittedName>
</protein>
<accession>A0ABT5KAH5</accession>
<dbReference type="Proteomes" id="UP001221189">
    <property type="component" value="Unassembled WGS sequence"/>
</dbReference>
<dbReference type="Pfam" id="PF13814">
    <property type="entry name" value="Replic_Relax"/>
    <property type="match status" value="1"/>
</dbReference>
<dbReference type="RefSeq" id="WP_273599285.1">
    <property type="nucleotide sequence ID" value="NZ_JAQQXT010000002.1"/>
</dbReference>
<gene>
    <name evidence="1" type="ORF">PRZ03_05055</name>
</gene>
<keyword evidence="2" id="KW-1185">Reference proteome</keyword>
<proteinExistence type="predicted"/>
<evidence type="ECO:0000313" key="1">
    <source>
        <dbReference type="EMBL" id="MDC8770931.1"/>
    </source>
</evidence>
<dbReference type="EMBL" id="JAQQXT010000002">
    <property type="protein sequence ID" value="MDC8770931.1"/>
    <property type="molecule type" value="Genomic_DNA"/>
</dbReference>
<evidence type="ECO:0000313" key="2">
    <source>
        <dbReference type="Proteomes" id="UP001221189"/>
    </source>
</evidence>
<organism evidence="1 2">
    <name type="scientific">Roseateles albus</name>
    <dbReference type="NCBI Taxonomy" id="2987525"/>
    <lineage>
        <taxon>Bacteria</taxon>
        <taxon>Pseudomonadati</taxon>
        <taxon>Pseudomonadota</taxon>
        <taxon>Betaproteobacteria</taxon>
        <taxon>Burkholderiales</taxon>
        <taxon>Sphaerotilaceae</taxon>
        <taxon>Roseateles</taxon>
    </lineage>
</organism>
<name>A0ABT5KAH5_9BURK</name>
<comment type="caution">
    <text evidence="1">The sequence shown here is derived from an EMBL/GenBank/DDBJ whole genome shotgun (WGS) entry which is preliminary data.</text>
</comment>
<dbReference type="InterPro" id="IPR025855">
    <property type="entry name" value="Replic_Relax"/>
</dbReference>
<sequence>MKEETVPQRDGREVAIARQTEILRLLFRFGWLRTRDIASLTSRAMPKTAPKGCPALQAPPPTKVDIRRTQRHLASLREMRLILQTQAPNGSVIYALSEKGARALQGMGIQASTGKDLLRSYHAAYFLHRNIANEVAIAALRQGYRVSTEREIAQGRWLGDAAGIHGKKPDVAIRAGTDFWFIEVERSHKNKADHQHLLRFLVKIWGNVRLGAPACLDVENRLRQVIFVSTAGFAKKLSKDLLACGWSPDELAVRVKFETSLYTFKDIAFY</sequence>
<reference evidence="1 2" key="1">
    <citation type="submission" date="2022-10" db="EMBL/GenBank/DDBJ databases">
        <title>Paucibacter sp. hw1 Genome sequencing.</title>
        <authorList>
            <person name="Park S."/>
        </authorList>
    </citation>
    <scope>NUCLEOTIDE SEQUENCE [LARGE SCALE GENOMIC DNA]</scope>
    <source>
        <strain evidence="2">hw1</strain>
    </source>
</reference>